<evidence type="ECO:0000313" key="1">
    <source>
        <dbReference type="EMBL" id="CAK9176121.1"/>
    </source>
</evidence>
<evidence type="ECO:0000313" key="2">
    <source>
        <dbReference type="Proteomes" id="UP001642360"/>
    </source>
</evidence>
<dbReference type="Proteomes" id="UP001642360">
    <property type="component" value="Unassembled WGS sequence"/>
</dbReference>
<accession>A0ABC8U2Y2</accession>
<name>A0ABC8U2Y2_9AQUA</name>
<protein>
    <submittedName>
        <fullName evidence="1">Uncharacterized protein</fullName>
    </submittedName>
</protein>
<proteinExistence type="predicted"/>
<reference evidence="1 2" key="1">
    <citation type="submission" date="2024-02" db="EMBL/GenBank/DDBJ databases">
        <authorList>
            <person name="Vignale AGUSTIN F."/>
            <person name="Sosa J E."/>
            <person name="Modenutti C."/>
        </authorList>
    </citation>
    <scope>NUCLEOTIDE SEQUENCE [LARGE SCALE GENOMIC DNA]</scope>
</reference>
<feature type="non-terminal residue" evidence="1">
    <location>
        <position position="1"/>
    </location>
</feature>
<dbReference type="AlphaFoldDB" id="A0ABC8U2Y2"/>
<dbReference type="EMBL" id="CAUOFW020006757">
    <property type="protein sequence ID" value="CAK9176121.1"/>
    <property type="molecule type" value="Genomic_DNA"/>
</dbReference>
<comment type="caution">
    <text evidence="1">The sequence shown here is derived from an EMBL/GenBank/DDBJ whole genome shotgun (WGS) entry which is preliminary data.</text>
</comment>
<gene>
    <name evidence="1" type="ORF">ILEXP_LOCUS45957</name>
</gene>
<sequence length="118" mass="12796">LERVNATLVEDRDELQAQRAATPCSRQKFVIPSSGRNRSVKNFLIFLSLGEPSKSTPSIVQISDDVTPLPTLEADQTFLSDDALEPAETQVSHEASIPPPEPNFEVVLANPSIALSPT</sequence>
<organism evidence="1 2">
    <name type="scientific">Ilex paraguariensis</name>
    <name type="common">yerba mate</name>
    <dbReference type="NCBI Taxonomy" id="185542"/>
    <lineage>
        <taxon>Eukaryota</taxon>
        <taxon>Viridiplantae</taxon>
        <taxon>Streptophyta</taxon>
        <taxon>Embryophyta</taxon>
        <taxon>Tracheophyta</taxon>
        <taxon>Spermatophyta</taxon>
        <taxon>Magnoliopsida</taxon>
        <taxon>eudicotyledons</taxon>
        <taxon>Gunneridae</taxon>
        <taxon>Pentapetalae</taxon>
        <taxon>asterids</taxon>
        <taxon>campanulids</taxon>
        <taxon>Aquifoliales</taxon>
        <taxon>Aquifoliaceae</taxon>
        <taxon>Ilex</taxon>
    </lineage>
</organism>
<keyword evidence="2" id="KW-1185">Reference proteome</keyword>